<evidence type="ECO:0000256" key="1">
    <source>
        <dbReference type="ARBA" id="ARBA00023125"/>
    </source>
</evidence>
<dbReference type="OrthoDB" id="6153853at2759"/>
<protein>
    <recommendedName>
        <fullName evidence="4">Core-binding (CB) domain-containing protein</fullName>
    </recommendedName>
</protein>
<dbReference type="AlphaFoldDB" id="A0A8B6C9A0"/>
<gene>
    <name evidence="2" type="ORF">MGAL_10B065572</name>
</gene>
<dbReference type="SUPFAM" id="SSF47823">
    <property type="entry name" value="lambda integrase-like, N-terminal domain"/>
    <property type="match status" value="1"/>
</dbReference>
<dbReference type="InterPro" id="IPR052925">
    <property type="entry name" value="Phage_Integrase-like_Recomb"/>
</dbReference>
<keyword evidence="3" id="KW-1185">Reference proteome</keyword>
<dbReference type="PANTHER" id="PTHR34605:SF4">
    <property type="entry name" value="DNA ADENINE METHYLTRANSFERASE"/>
    <property type="match status" value="1"/>
</dbReference>
<accession>A0A8B6C9A0</accession>
<evidence type="ECO:0000313" key="2">
    <source>
        <dbReference type="EMBL" id="VDI01413.1"/>
    </source>
</evidence>
<evidence type="ECO:0000313" key="3">
    <source>
        <dbReference type="Proteomes" id="UP000596742"/>
    </source>
</evidence>
<dbReference type="InterPro" id="IPR010998">
    <property type="entry name" value="Integrase_recombinase_N"/>
</dbReference>
<reference evidence="2" key="1">
    <citation type="submission" date="2018-11" db="EMBL/GenBank/DDBJ databases">
        <authorList>
            <person name="Alioto T."/>
            <person name="Alioto T."/>
        </authorList>
    </citation>
    <scope>NUCLEOTIDE SEQUENCE</scope>
</reference>
<proteinExistence type="predicted"/>
<dbReference type="EMBL" id="UYJE01001351">
    <property type="protein sequence ID" value="VDI01413.1"/>
    <property type="molecule type" value="Genomic_DNA"/>
</dbReference>
<evidence type="ECO:0008006" key="4">
    <source>
        <dbReference type="Google" id="ProtNLM"/>
    </source>
</evidence>
<sequence length="170" mass="19096">GQWSDFNSQVASNNDLSSLFNQLPEFLLSSKAESTQKKYRYAFNSWCKWTSQYSFSPLPASHLHISLYLIHLSETAKSVSKLNDAFYAIKWAHKLAGVADPSENNLVASVLEGAHRKIGHSVVKKEPITPHILKNIVCKYANNTCNLKDVRIACMCLLAYAGFFKILRVS</sequence>
<dbReference type="GO" id="GO:0003677">
    <property type="term" value="F:DNA binding"/>
    <property type="evidence" value="ECO:0007669"/>
    <property type="project" value="UniProtKB-KW"/>
</dbReference>
<keyword evidence="1" id="KW-0238">DNA-binding</keyword>
<dbReference type="PANTHER" id="PTHR34605">
    <property type="entry name" value="PHAGE_INTEGRASE DOMAIN-CONTAINING PROTEIN"/>
    <property type="match status" value="1"/>
</dbReference>
<comment type="caution">
    <text evidence="2">The sequence shown here is derived from an EMBL/GenBank/DDBJ whole genome shotgun (WGS) entry which is preliminary data.</text>
</comment>
<organism evidence="2 3">
    <name type="scientific">Mytilus galloprovincialis</name>
    <name type="common">Mediterranean mussel</name>
    <dbReference type="NCBI Taxonomy" id="29158"/>
    <lineage>
        <taxon>Eukaryota</taxon>
        <taxon>Metazoa</taxon>
        <taxon>Spiralia</taxon>
        <taxon>Lophotrochozoa</taxon>
        <taxon>Mollusca</taxon>
        <taxon>Bivalvia</taxon>
        <taxon>Autobranchia</taxon>
        <taxon>Pteriomorphia</taxon>
        <taxon>Mytilida</taxon>
        <taxon>Mytiloidea</taxon>
        <taxon>Mytilidae</taxon>
        <taxon>Mytilinae</taxon>
        <taxon>Mytilus</taxon>
    </lineage>
</organism>
<dbReference type="Gene3D" id="1.10.150.130">
    <property type="match status" value="1"/>
</dbReference>
<dbReference type="Proteomes" id="UP000596742">
    <property type="component" value="Unassembled WGS sequence"/>
</dbReference>
<name>A0A8B6C9A0_MYTGA</name>
<feature type="non-terminal residue" evidence="2">
    <location>
        <position position="1"/>
    </location>
</feature>